<keyword evidence="4" id="KW-1185">Reference proteome</keyword>
<feature type="domain" description="C2H2-type" evidence="2">
    <location>
        <begin position="19"/>
        <end position="40"/>
    </location>
</feature>
<evidence type="ECO:0000256" key="1">
    <source>
        <dbReference type="SAM" id="MobiDB-lite"/>
    </source>
</evidence>
<sequence>PEVGIIIINKDHEKSKLICYQCNRRYKKTAYHRRHMTRCHQGNGAENFELPKDQDENTRQWKKR</sequence>
<evidence type="ECO:0000313" key="4">
    <source>
        <dbReference type="Proteomes" id="UP000596742"/>
    </source>
</evidence>
<dbReference type="EMBL" id="UYJE01010003">
    <property type="protein sequence ID" value="VDI78821.1"/>
    <property type="molecule type" value="Genomic_DNA"/>
</dbReference>
<organism evidence="3 4">
    <name type="scientific">Mytilus galloprovincialis</name>
    <name type="common">Mediterranean mussel</name>
    <dbReference type="NCBI Taxonomy" id="29158"/>
    <lineage>
        <taxon>Eukaryota</taxon>
        <taxon>Metazoa</taxon>
        <taxon>Spiralia</taxon>
        <taxon>Lophotrochozoa</taxon>
        <taxon>Mollusca</taxon>
        <taxon>Bivalvia</taxon>
        <taxon>Autobranchia</taxon>
        <taxon>Pteriomorphia</taxon>
        <taxon>Mytilida</taxon>
        <taxon>Mytiloidea</taxon>
        <taxon>Mytilidae</taxon>
        <taxon>Mytilinae</taxon>
        <taxon>Mytilus</taxon>
    </lineage>
</organism>
<accession>A0A8B6HEM1</accession>
<feature type="compositionally biased region" description="Basic and acidic residues" evidence="1">
    <location>
        <begin position="49"/>
        <end position="64"/>
    </location>
</feature>
<protein>
    <recommendedName>
        <fullName evidence="2">C2H2-type domain-containing protein</fullName>
    </recommendedName>
</protein>
<feature type="region of interest" description="Disordered" evidence="1">
    <location>
        <begin position="40"/>
        <end position="64"/>
    </location>
</feature>
<evidence type="ECO:0000259" key="2">
    <source>
        <dbReference type="PROSITE" id="PS00028"/>
    </source>
</evidence>
<gene>
    <name evidence="3" type="ORF">MGAL_10B042921</name>
</gene>
<proteinExistence type="predicted"/>
<feature type="non-terminal residue" evidence="3">
    <location>
        <position position="1"/>
    </location>
</feature>
<feature type="non-terminal residue" evidence="3">
    <location>
        <position position="64"/>
    </location>
</feature>
<dbReference type="AlphaFoldDB" id="A0A8B6HEM1"/>
<reference evidence="3" key="1">
    <citation type="submission" date="2018-11" db="EMBL/GenBank/DDBJ databases">
        <authorList>
            <person name="Alioto T."/>
            <person name="Alioto T."/>
        </authorList>
    </citation>
    <scope>NUCLEOTIDE SEQUENCE</scope>
</reference>
<name>A0A8B6HEM1_MYTGA</name>
<dbReference type="PROSITE" id="PS00028">
    <property type="entry name" value="ZINC_FINGER_C2H2_1"/>
    <property type="match status" value="1"/>
</dbReference>
<comment type="caution">
    <text evidence="3">The sequence shown here is derived from an EMBL/GenBank/DDBJ whole genome shotgun (WGS) entry which is preliminary data.</text>
</comment>
<dbReference type="InterPro" id="IPR013087">
    <property type="entry name" value="Znf_C2H2_type"/>
</dbReference>
<dbReference type="Proteomes" id="UP000596742">
    <property type="component" value="Unassembled WGS sequence"/>
</dbReference>
<evidence type="ECO:0000313" key="3">
    <source>
        <dbReference type="EMBL" id="VDI78821.1"/>
    </source>
</evidence>